<evidence type="ECO:0000256" key="1">
    <source>
        <dbReference type="ARBA" id="ARBA00004141"/>
    </source>
</evidence>
<dbReference type="EMBL" id="CP120733">
    <property type="protein sequence ID" value="WFD11586.1"/>
    <property type="molecule type" value="Genomic_DNA"/>
</dbReference>
<keyword evidence="5 6" id="KW-0472">Membrane</keyword>
<dbReference type="InterPro" id="IPR004307">
    <property type="entry name" value="TspO_MBR"/>
</dbReference>
<name>A0ABY8EF70_9FIRM</name>
<comment type="similarity">
    <text evidence="2">Belongs to the TspO/BZRP family.</text>
</comment>
<evidence type="ECO:0000256" key="6">
    <source>
        <dbReference type="SAM" id="Phobius"/>
    </source>
</evidence>
<dbReference type="CDD" id="cd15904">
    <property type="entry name" value="TSPO_MBR"/>
    <property type="match status" value="1"/>
</dbReference>
<dbReference type="Pfam" id="PF03073">
    <property type="entry name" value="TspO_MBR"/>
    <property type="match status" value="1"/>
</dbReference>
<evidence type="ECO:0000256" key="5">
    <source>
        <dbReference type="ARBA" id="ARBA00023136"/>
    </source>
</evidence>
<dbReference type="PANTHER" id="PTHR10057">
    <property type="entry name" value="PERIPHERAL-TYPE BENZODIAZEPINE RECEPTOR"/>
    <property type="match status" value="1"/>
</dbReference>
<dbReference type="PIRSF" id="PIRSF005859">
    <property type="entry name" value="PBR"/>
    <property type="match status" value="1"/>
</dbReference>
<keyword evidence="4 6" id="KW-1133">Transmembrane helix</keyword>
<evidence type="ECO:0000313" key="8">
    <source>
        <dbReference type="Proteomes" id="UP001222800"/>
    </source>
</evidence>
<evidence type="ECO:0000256" key="2">
    <source>
        <dbReference type="ARBA" id="ARBA00007524"/>
    </source>
</evidence>
<proteinExistence type="inferred from homology"/>
<reference evidence="7 8" key="1">
    <citation type="submission" date="2023-03" db="EMBL/GenBank/DDBJ databases">
        <title>Complete genome sequence of Tepidibacter sp. SWIR-1, isolated from a deep-sea hydrothermal vent.</title>
        <authorList>
            <person name="Li X."/>
        </authorList>
    </citation>
    <scope>NUCLEOTIDE SEQUENCE [LARGE SCALE GENOMIC DNA]</scope>
    <source>
        <strain evidence="7 8">SWIR-1</strain>
    </source>
</reference>
<accession>A0ABY8EF70</accession>
<feature type="transmembrane region" description="Helical" evidence="6">
    <location>
        <begin position="135"/>
        <end position="157"/>
    </location>
</feature>
<evidence type="ECO:0000313" key="7">
    <source>
        <dbReference type="EMBL" id="WFD11586.1"/>
    </source>
</evidence>
<feature type="transmembrane region" description="Helical" evidence="6">
    <location>
        <begin position="12"/>
        <end position="29"/>
    </location>
</feature>
<dbReference type="Gene3D" id="1.20.1260.100">
    <property type="entry name" value="TspO/MBR protein"/>
    <property type="match status" value="1"/>
</dbReference>
<gene>
    <name evidence="7" type="ORF">P4S50_05785</name>
</gene>
<dbReference type="PANTHER" id="PTHR10057:SF0">
    <property type="entry name" value="TRANSLOCATOR PROTEIN"/>
    <property type="match status" value="1"/>
</dbReference>
<protein>
    <submittedName>
        <fullName evidence="7">Tryptophan-rich sensory protein</fullName>
    </submittedName>
</protein>
<feature type="transmembrane region" description="Helical" evidence="6">
    <location>
        <begin position="82"/>
        <end position="103"/>
    </location>
</feature>
<organism evidence="7 8">
    <name type="scientific">Tepidibacter hydrothermalis</name>
    <dbReference type="NCBI Taxonomy" id="3036126"/>
    <lineage>
        <taxon>Bacteria</taxon>
        <taxon>Bacillati</taxon>
        <taxon>Bacillota</taxon>
        <taxon>Clostridia</taxon>
        <taxon>Peptostreptococcales</taxon>
        <taxon>Peptostreptococcaceae</taxon>
        <taxon>Tepidibacter</taxon>
    </lineage>
</organism>
<comment type="subcellular location">
    <subcellularLocation>
        <location evidence="1">Membrane</location>
        <topology evidence="1">Multi-pass membrane protein</topology>
    </subcellularLocation>
</comment>
<dbReference type="Proteomes" id="UP001222800">
    <property type="component" value="Chromosome"/>
</dbReference>
<feature type="transmembrane region" description="Helical" evidence="6">
    <location>
        <begin position="109"/>
        <end position="128"/>
    </location>
</feature>
<sequence length="160" mass="18723">MIIDLRNIKKLIISILIPLLVGGLSGYITMDSMELYKDLIKPSFAPPGYIFGIIWPILYVLMGIASYRVWKYGDDRREVKSALKFYAIQLILNFLWPIIYFNLGLRGFALIWIILLLIFVIITTLKFYKIDKVAGILMIPYVLWLMFATVLNYYTWILNK</sequence>
<feature type="transmembrane region" description="Helical" evidence="6">
    <location>
        <begin position="49"/>
        <end position="70"/>
    </location>
</feature>
<evidence type="ECO:0000256" key="3">
    <source>
        <dbReference type="ARBA" id="ARBA00022692"/>
    </source>
</evidence>
<evidence type="ECO:0000256" key="4">
    <source>
        <dbReference type="ARBA" id="ARBA00022989"/>
    </source>
</evidence>
<keyword evidence="3 6" id="KW-0812">Transmembrane</keyword>
<dbReference type="RefSeq" id="WP_277733676.1">
    <property type="nucleotide sequence ID" value="NZ_CP120733.1"/>
</dbReference>
<keyword evidence="8" id="KW-1185">Reference proteome</keyword>
<dbReference type="InterPro" id="IPR038330">
    <property type="entry name" value="TspO/MBR-related_sf"/>
</dbReference>